<dbReference type="InterPro" id="IPR036873">
    <property type="entry name" value="Rhodanese-like_dom_sf"/>
</dbReference>
<feature type="domain" description="Rhodanese" evidence="2">
    <location>
        <begin position="55"/>
        <end position="144"/>
    </location>
</feature>
<dbReference type="NCBIfam" id="NF045521">
    <property type="entry name" value="rhoda_near_glyco"/>
    <property type="match status" value="1"/>
</dbReference>
<comment type="caution">
    <text evidence="3">The sequence shown here is derived from an EMBL/GenBank/DDBJ whole genome shotgun (WGS) entry which is preliminary data.</text>
</comment>
<dbReference type="Pfam" id="PF00581">
    <property type="entry name" value="Rhodanese"/>
    <property type="match status" value="1"/>
</dbReference>
<feature type="chain" id="PRO_5047227249" evidence="1">
    <location>
        <begin position="20"/>
        <end position="171"/>
    </location>
</feature>
<gene>
    <name evidence="3" type="ORF">ACFSRY_06705</name>
</gene>
<keyword evidence="1" id="KW-0732">Signal</keyword>
<protein>
    <submittedName>
        <fullName evidence="3">Rhodanese-like domain-containing protein</fullName>
    </submittedName>
</protein>
<dbReference type="PANTHER" id="PTHR43031">
    <property type="entry name" value="FAD-DEPENDENT OXIDOREDUCTASE"/>
    <property type="match status" value="1"/>
</dbReference>
<sequence>MSKNLCLFLLLLLMFNASGQSLSNKAYHLMLQGLYKNTVPFIKAAALEKSLEGNSQESLVLLDTRSYEEFVVSHLRGARFMNYENFKVEQLKHLPKSTHVVVYCSVGYRSEKVGEQLKRAGYLNVYNLYGGIFEWVNKGFPVFSEEGQTQKVHAYSRAWGIWLTKGEKVYE</sequence>
<keyword evidence="4" id="KW-1185">Reference proteome</keyword>
<dbReference type="SUPFAM" id="SSF52821">
    <property type="entry name" value="Rhodanese/Cell cycle control phosphatase"/>
    <property type="match status" value="1"/>
</dbReference>
<dbReference type="InterPro" id="IPR001763">
    <property type="entry name" value="Rhodanese-like_dom"/>
</dbReference>
<dbReference type="RefSeq" id="WP_377504318.1">
    <property type="nucleotide sequence ID" value="NZ_JBHULU010000009.1"/>
</dbReference>
<evidence type="ECO:0000313" key="3">
    <source>
        <dbReference type="EMBL" id="MFD2513549.1"/>
    </source>
</evidence>
<evidence type="ECO:0000313" key="4">
    <source>
        <dbReference type="Proteomes" id="UP001597544"/>
    </source>
</evidence>
<dbReference type="PROSITE" id="PS50206">
    <property type="entry name" value="RHODANESE_3"/>
    <property type="match status" value="1"/>
</dbReference>
<dbReference type="Gene3D" id="3.40.250.10">
    <property type="entry name" value="Rhodanese-like domain"/>
    <property type="match status" value="1"/>
</dbReference>
<reference evidence="4" key="1">
    <citation type="journal article" date="2019" name="Int. J. Syst. Evol. Microbiol.">
        <title>The Global Catalogue of Microorganisms (GCM) 10K type strain sequencing project: providing services to taxonomists for standard genome sequencing and annotation.</title>
        <authorList>
            <consortium name="The Broad Institute Genomics Platform"/>
            <consortium name="The Broad Institute Genome Sequencing Center for Infectious Disease"/>
            <person name="Wu L."/>
            <person name="Ma J."/>
        </authorList>
    </citation>
    <scope>NUCLEOTIDE SEQUENCE [LARGE SCALE GENOMIC DNA]</scope>
    <source>
        <strain evidence="4">KCTC 42498</strain>
    </source>
</reference>
<dbReference type="SMART" id="SM00450">
    <property type="entry name" value="RHOD"/>
    <property type="match status" value="1"/>
</dbReference>
<dbReference type="CDD" id="cd00158">
    <property type="entry name" value="RHOD"/>
    <property type="match status" value="1"/>
</dbReference>
<dbReference type="EMBL" id="JBHULU010000009">
    <property type="protein sequence ID" value="MFD2513549.1"/>
    <property type="molecule type" value="Genomic_DNA"/>
</dbReference>
<evidence type="ECO:0000256" key="1">
    <source>
        <dbReference type="SAM" id="SignalP"/>
    </source>
</evidence>
<dbReference type="Proteomes" id="UP001597544">
    <property type="component" value="Unassembled WGS sequence"/>
</dbReference>
<name>A0ABW5IJY9_9BACT</name>
<organism evidence="3 4">
    <name type="scientific">Pontibacter locisalis</name>
    <dbReference type="NCBI Taxonomy" id="1719035"/>
    <lineage>
        <taxon>Bacteria</taxon>
        <taxon>Pseudomonadati</taxon>
        <taxon>Bacteroidota</taxon>
        <taxon>Cytophagia</taxon>
        <taxon>Cytophagales</taxon>
        <taxon>Hymenobacteraceae</taxon>
        <taxon>Pontibacter</taxon>
    </lineage>
</organism>
<feature type="signal peptide" evidence="1">
    <location>
        <begin position="1"/>
        <end position="19"/>
    </location>
</feature>
<accession>A0ABW5IJY9</accession>
<dbReference type="PANTHER" id="PTHR43031:SF1">
    <property type="entry name" value="PYRIDINE NUCLEOTIDE-DISULPHIDE OXIDOREDUCTASE"/>
    <property type="match status" value="1"/>
</dbReference>
<evidence type="ECO:0000259" key="2">
    <source>
        <dbReference type="PROSITE" id="PS50206"/>
    </source>
</evidence>
<proteinExistence type="predicted"/>
<dbReference type="InterPro" id="IPR050229">
    <property type="entry name" value="GlpE_sulfurtransferase"/>
</dbReference>